<keyword evidence="4 25" id="KW-0812">Transmembrane</keyword>
<proteinExistence type="inferred from homology"/>
<comment type="catalytic activity">
    <reaction evidence="16">
        <text>L-lysyl-L-lysine(out) = L-lysyl-L-lysine(in)</text>
        <dbReference type="Rhea" id="RHEA:79403"/>
        <dbReference type="ChEBI" id="CHEBI:229956"/>
    </reaction>
</comment>
<comment type="subunit">
    <text evidence="24">Homodimer. Interacts with lysosomal protein GLMP (via lumenal domain); the interaction starts while both proteins are still in the endoplasmic reticulum and is required for stabilization of MFSD1 in lysosomes but has no direct effect on its targeting to lysosomes or transporter activity.</text>
</comment>
<comment type="catalytic activity">
    <reaction evidence="18">
        <text>L-histidyl-L-alpha-amino acid(out) = L-histidyl-L-alpha-amino acid(in)</text>
        <dbReference type="Rhea" id="RHEA:79379"/>
        <dbReference type="ChEBI" id="CHEBI:229964"/>
    </reaction>
</comment>
<accession>A0A3R6WHC8</accession>
<feature type="domain" description="Cyclic nucleotide-binding" evidence="26">
    <location>
        <begin position="610"/>
        <end position="675"/>
    </location>
</feature>
<evidence type="ECO:0000256" key="6">
    <source>
        <dbReference type="ARBA" id="ARBA00023136"/>
    </source>
</evidence>
<evidence type="ECO:0000256" key="23">
    <source>
        <dbReference type="ARBA" id="ARBA00045709"/>
    </source>
</evidence>
<comment type="caution">
    <text evidence="27">The sequence shown here is derived from an EMBL/GenBank/DDBJ whole genome shotgun (WGS) entry which is preliminary data.</text>
</comment>
<evidence type="ECO:0000256" key="25">
    <source>
        <dbReference type="SAM" id="Phobius"/>
    </source>
</evidence>
<evidence type="ECO:0000256" key="4">
    <source>
        <dbReference type="ARBA" id="ARBA00022692"/>
    </source>
</evidence>
<dbReference type="CDD" id="cd00038">
    <property type="entry name" value="CAP_ED"/>
    <property type="match status" value="1"/>
</dbReference>
<evidence type="ECO:0000259" key="26">
    <source>
        <dbReference type="PROSITE" id="PS50042"/>
    </source>
</evidence>
<evidence type="ECO:0000313" key="28">
    <source>
        <dbReference type="Proteomes" id="UP000285060"/>
    </source>
</evidence>
<protein>
    <recommendedName>
        <fullName evidence="21">Lysosomal dipeptide transporter MFSD1</fullName>
    </recommendedName>
    <alternativeName>
        <fullName evidence="22">Major facilitator superfamily domain-containing protein 1</fullName>
    </alternativeName>
</protein>
<comment type="catalytic activity">
    <reaction evidence="14">
        <text>L-aspartyl-L-lysine(out) = L-aspartyl-L-lysine(in)</text>
        <dbReference type="Rhea" id="RHEA:79411"/>
        <dbReference type="ChEBI" id="CHEBI:229953"/>
    </reaction>
</comment>
<dbReference type="VEuPathDB" id="FungiDB:H310_03733"/>
<dbReference type="GO" id="GO:0022857">
    <property type="term" value="F:transmembrane transporter activity"/>
    <property type="evidence" value="ECO:0007669"/>
    <property type="project" value="InterPro"/>
</dbReference>
<comment type="similarity">
    <text evidence="2">Belongs to the major facilitator superfamily.</text>
</comment>
<evidence type="ECO:0000256" key="22">
    <source>
        <dbReference type="ARBA" id="ARBA00045018"/>
    </source>
</evidence>
<comment type="catalytic activity">
    <reaction evidence="11">
        <text>L-alpha-aminoacyl-L-histidine(out) = L-alpha-aminoacyl-L-histidine(in)</text>
        <dbReference type="Rhea" id="RHEA:79375"/>
        <dbReference type="ChEBI" id="CHEBI:229967"/>
    </reaction>
</comment>
<dbReference type="VEuPathDB" id="FungiDB:H310_03735"/>
<dbReference type="InterPro" id="IPR036259">
    <property type="entry name" value="MFS_trans_sf"/>
</dbReference>
<evidence type="ECO:0000256" key="17">
    <source>
        <dbReference type="ARBA" id="ARBA00044903"/>
    </source>
</evidence>
<feature type="transmembrane region" description="Helical" evidence="25">
    <location>
        <begin position="64"/>
        <end position="85"/>
    </location>
</feature>
<evidence type="ECO:0000256" key="2">
    <source>
        <dbReference type="ARBA" id="ARBA00008335"/>
    </source>
</evidence>
<comment type="catalytic activity">
    <reaction evidence="12">
        <text>L-lysyl-L-alpha-amino acid(out) = L-lysyl-L-alpha-amino acid(in)</text>
        <dbReference type="Rhea" id="RHEA:79387"/>
        <dbReference type="ChEBI" id="CHEBI:229965"/>
    </reaction>
</comment>
<dbReference type="Gene3D" id="2.60.120.10">
    <property type="entry name" value="Jelly Rolls"/>
    <property type="match status" value="2"/>
</dbReference>
<feature type="non-terminal residue" evidence="27">
    <location>
        <position position="1"/>
    </location>
</feature>
<dbReference type="EMBL" id="QUSY01001175">
    <property type="protein sequence ID" value="RHY25826.1"/>
    <property type="molecule type" value="Genomic_DNA"/>
</dbReference>
<dbReference type="Proteomes" id="UP000285060">
    <property type="component" value="Unassembled WGS sequence"/>
</dbReference>
<organism evidence="27 28">
    <name type="scientific">Aphanomyces invadans</name>
    <dbReference type="NCBI Taxonomy" id="157072"/>
    <lineage>
        <taxon>Eukaryota</taxon>
        <taxon>Sar</taxon>
        <taxon>Stramenopiles</taxon>
        <taxon>Oomycota</taxon>
        <taxon>Saprolegniomycetes</taxon>
        <taxon>Saprolegniales</taxon>
        <taxon>Verrucalvaceae</taxon>
        <taxon>Aphanomyces</taxon>
    </lineage>
</organism>
<feature type="transmembrane region" description="Helical" evidence="25">
    <location>
        <begin position="247"/>
        <end position="269"/>
    </location>
</feature>
<evidence type="ECO:0000256" key="1">
    <source>
        <dbReference type="ARBA" id="ARBA00004155"/>
    </source>
</evidence>
<evidence type="ECO:0000256" key="13">
    <source>
        <dbReference type="ARBA" id="ARBA00044893"/>
    </source>
</evidence>
<evidence type="ECO:0000256" key="3">
    <source>
        <dbReference type="ARBA" id="ARBA00022448"/>
    </source>
</evidence>
<evidence type="ECO:0000256" key="12">
    <source>
        <dbReference type="ARBA" id="ARBA00044891"/>
    </source>
</evidence>
<comment type="catalytic activity">
    <reaction evidence="17">
        <text>L-arginyl-glycine(out) = L-arginyl-glycine(in)</text>
        <dbReference type="Rhea" id="RHEA:79391"/>
        <dbReference type="ChEBI" id="CHEBI:229955"/>
    </reaction>
</comment>
<evidence type="ECO:0000256" key="24">
    <source>
        <dbReference type="ARBA" id="ARBA00046376"/>
    </source>
</evidence>
<evidence type="ECO:0000313" key="27">
    <source>
        <dbReference type="EMBL" id="RHY25826.1"/>
    </source>
</evidence>
<evidence type="ECO:0000256" key="15">
    <source>
        <dbReference type="ARBA" id="ARBA00044899"/>
    </source>
</evidence>
<dbReference type="InterPro" id="IPR000595">
    <property type="entry name" value="cNMP-bd_dom"/>
</dbReference>
<evidence type="ECO:0000256" key="9">
    <source>
        <dbReference type="ARBA" id="ARBA00044878"/>
    </source>
</evidence>
<evidence type="ECO:0000256" key="5">
    <source>
        <dbReference type="ARBA" id="ARBA00022989"/>
    </source>
</evidence>
<feature type="transmembrane region" description="Helical" evidence="25">
    <location>
        <begin position="125"/>
        <end position="151"/>
    </location>
</feature>
<evidence type="ECO:0000256" key="16">
    <source>
        <dbReference type="ARBA" id="ARBA00044900"/>
    </source>
</evidence>
<comment type="catalytic activity">
    <reaction evidence="8">
        <text>L-lysyl-L-alanine(out) = L-lysyl-L-alanine(in)</text>
        <dbReference type="Rhea" id="RHEA:79399"/>
        <dbReference type="ChEBI" id="CHEBI:229954"/>
    </reaction>
</comment>
<dbReference type="InterPro" id="IPR018490">
    <property type="entry name" value="cNMP-bd_dom_sf"/>
</dbReference>
<evidence type="ECO:0000256" key="21">
    <source>
        <dbReference type="ARBA" id="ARBA00044985"/>
    </source>
</evidence>
<comment type="catalytic activity">
    <reaction evidence="20">
        <text>L-lysyl-glycine(out) = L-lysyl-glycine(in)</text>
        <dbReference type="Rhea" id="RHEA:79407"/>
        <dbReference type="ChEBI" id="CHEBI:191202"/>
    </reaction>
</comment>
<keyword evidence="28" id="KW-1185">Reference proteome</keyword>
<evidence type="ECO:0000256" key="20">
    <source>
        <dbReference type="ARBA" id="ARBA00044924"/>
    </source>
</evidence>
<feature type="transmembrane region" description="Helical" evidence="25">
    <location>
        <begin position="281"/>
        <end position="298"/>
    </location>
</feature>
<dbReference type="PANTHER" id="PTHR23512">
    <property type="entry name" value="MAJOR FACILITATOR SUPERFAMILY DOMAIN-CONTAINING PROTEIN 1"/>
    <property type="match status" value="1"/>
</dbReference>
<reference evidence="27 28" key="1">
    <citation type="submission" date="2018-08" db="EMBL/GenBank/DDBJ databases">
        <title>Aphanomyces genome sequencing and annotation.</title>
        <authorList>
            <person name="Minardi D."/>
            <person name="Oidtmann B."/>
            <person name="Van Der Giezen M."/>
            <person name="Studholme D.J."/>
        </authorList>
    </citation>
    <scope>NUCLEOTIDE SEQUENCE [LARGE SCALE GENOMIC DNA]</scope>
    <source>
        <strain evidence="27 28">NJM0002</strain>
    </source>
</reference>
<comment type="catalytic activity">
    <reaction evidence="15">
        <text>L-arginyl-L-alpha-amino acid(out) = L-arginyl-L-alpha-amino acid(in)</text>
        <dbReference type="Rhea" id="RHEA:79371"/>
        <dbReference type="ChEBI" id="CHEBI:84315"/>
    </reaction>
</comment>
<dbReference type="SUPFAM" id="SSF103473">
    <property type="entry name" value="MFS general substrate transporter"/>
    <property type="match status" value="2"/>
</dbReference>
<evidence type="ECO:0000256" key="14">
    <source>
        <dbReference type="ARBA" id="ARBA00044898"/>
    </source>
</evidence>
<dbReference type="InterPro" id="IPR011701">
    <property type="entry name" value="MFS"/>
</dbReference>
<evidence type="ECO:0000256" key="19">
    <source>
        <dbReference type="ARBA" id="ARBA00044919"/>
    </source>
</evidence>
<dbReference type="AlphaFoldDB" id="A0A3R6WHC8"/>
<keyword evidence="6 25" id="KW-0472">Membrane</keyword>
<evidence type="ECO:0000256" key="8">
    <source>
        <dbReference type="ARBA" id="ARBA00044876"/>
    </source>
</evidence>
<comment type="function">
    <text evidence="23">Lysosomal dipeptide uniporter that selectively exports lysine, arginine or histidine-containing dipeptides with a net positive charge from the lysosome lumen into the cytosol. Could play a role in a specific type of protein O-glycosylation indirectly regulating macrophages migration and tissue invasion. Also essential for liver homeostasis.</text>
</comment>
<dbReference type="InterPro" id="IPR052187">
    <property type="entry name" value="MFSD1"/>
</dbReference>
<comment type="catalytic activity">
    <reaction evidence="13">
        <text>L-alpha-aminoacyl-L-lysine(out) = L-alpha-aminoacyl-L-lysine(in)</text>
        <dbReference type="Rhea" id="RHEA:79383"/>
        <dbReference type="ChEBI" id="CHEBI:229966"/>
    </reaction>
</comment>
<dbReference type="PANTHER" id="PTHR23512:SF3">
    <property type="entry name" value="MAJOR FACILITATOR SUPERFAMILY DOMAIN-CONTAINING PROTEIN 1"/>
    <property type="match status" value="1"/>
</dbReference>
<comment type="catalytic activity">
    <reaction evidence="9">
        <text>L-histidyl-glycine(out) = L-histidyl-glycine(in)</text>
        <dbReference type="Rhea" id="RHEA:79395"/>
        <dbReference type="ChEBI" id="CHEBI:229957"/>
    </reaction>
</comment>
<name>A0A3R6WHC8_9STRA</name>
<evidence type="ECO:0000256" key="10">
    <source>
        <dbReference type="ARBA" id="ARBA00044881"/>
    </source>
</evidence>
<dbReference type="GO" id="GO:0005765">
    <property type="term" value="C:lysosomal membrane"/>
    <property type="evidence" value="ECO:0007669"/>
    <property type="project" value="UniProtKB-SubCell"/>
</dbReference>
<comment type="subcellular location">
    <subcellularLocation>
        <location evidence="1">Lysosome membrane</location>
        <topology evidence="1">Multi-pass membrane protein</topology>
    </subcellularLocation>
</comment>
<evidence type="ECO:0000256" key="7">
    <source>
        <dbReference type="ARBA" id="ARBA00023228"/>
    </source>
</evidence>
<comment type="catalytic activity">
    <reaction evidence="10">
        <text>L-alpha-aminoacyl-L-arginine(out) = L-alpha-aminoacyl-L-arginine(in)</text>
        <dbReference type="Rhea" id="RHEA:79367"/>
        <dbReference type="ChEBI" id="CHEBI:229968"/>
    </reaction>
</comment>
<dbReference type="PROSITE" id="PS50042">
    <property type="entry name" value="CNMP_BINDING_3"/>
    <property type="match status" value="1"/>
</dbReference>
<dbReference type="Gene3D" id="1.20.1250.20">
    <property type="entry name" value="MFS general substrate transporter like domains"/>
    <property type="match status" value="2"/>
</dbReference>
<keyword evidence="7" id="KW-0458">Lysosome</keyword>
<evidence type="ECO:0000256" key="11">
    <source>
        <dbReference type="ARBA" id="ARBA00044884"/>
    </source>
</evidence>
<gene>
    <name evidence="27" type="ORF">DYB32_008070</name>
</gene>
<comment type="catalytic activity">
    <reaction evidence="19">
        <text>L-alanyl-L-lysine(out) = L-alanyl-L-lysine(in)</text>
        <dbReference type="Rhea" id="RHEA:79415"/>
        <dbReference type="ChEBI" id="CHEBI:192470"/>
    </reaction>
</comment>
<sequence length="901" mass="98595">LGRVLFGLGGESLGVAQSTLVASWFKNKELAMALGINLSIARLGSVFNNELSPEIASEYNVSSALWVGVIMCGVSLIAALTLIPIDKRADAAIARAARHPSSSSLPVKKSDQSMSFNDLRQFGPLFWLLSMSCLVVYGCVIPFNSVASSLLMERDFFKSPPIECRRCDVGAYATHNCTTLAPSCPSVPPFAWPLPALNQNCSTITTAAEQDLCSHLPPYIDERSINCDSDAWKHGTYSRDFCKHKSAAASAAATPMSVPYLMSAVLSPFMGFAVDRVGCRAFLALAAALTLVVVHLLLGLTDATYWLPLSLQGLAYCVFAAALWPSIPCTVPAEVHTTSYLVGRLKDVLVLVMADVDDDVCVSVSFSSSLTFPTGFARMFKADASPNMTLDAPSAVMSFEAPTVVTTALNESTCDDCSYDVYFSPAQSSSAVPPVLPSMCLYASNLECKTLSDSSGGHSGRILDLHRSFDEGWYHIYLIATIPGMSRPSMFVYTPTTVFLSRSIAWTNSMSTPHLDRNSTICNAVIVLWNNKCKLQALRQWREFTIAENDRLRDMFVRRVRTATKEILVGKAIATSSRTTTDDAGGHATALTASDVDMLVTWAVEIQTKSFAGVHRSVVEDVVQNMALRTYPDKACLFMEGDVGQFYYILFSGTVGIYVGMPPESKALAATSHGQAMKCIRTDPAFLGRVHSVRLVLPTGDDDCRTIGRDVLDGRTAHCLGPHRLRRHHITFRAQVYQRTLRAYHYATYSKAQKIAFLPSVDIFADWLQVKIAAVSDLLERHELSFGFRVFTFDRPMEAVYFVVSGDFQVTQRWHEPVLEHPPALPEFKATPKRSIDIQVERVTRRGVLGLPLLLSDGVKAKVDVTVVTATADVYILKQANLAAFRALLPTSGTHVDQTSH</sequence>
<dbReference type="Pfam" id="PF07690">
    <property type="entry name" value="MFS_1"/>
    <property type="match status" value="1"/>
</dbReference>
<dbReference type="SUPFAM" id="SSF51206">
    <property type="entry name" value="cAMP-binding domain-like"/>
    <property type="match status" value="2"/>
</dbReference>
<keyword evidence="5 25" id="KW-1133">Transmembrane helix</keyword>
<evidence type="ECO:0000256" key="18">
    <source>
        <dbReference type="ARBA" id="ARBA00044912"/>
    </source>
</evidence>
<keyword evidence="3" id="KW-0813">Transport</keyword>
<dbReference type="InterPro" id="IPR014710">
    <property type="entry name" value="RmlC-like_jellyroll"/>
</dbReference>